<evidence type="ECO:0000313" key="1">
    <source>
        <dbReference type="EMBL" id="MFD3003488.1"/>
    </source>
</evidence>
<keyword evidence="2" id="KW-1185">Reference proteome</keyword>
<dbReference type="EMBL" id="JBHUOX010000031">
    <property type="protein sequence ID" value="MFD3003488.1"/>
    <property type="molecule type" value="Genomic_DNA"/>
</dbReference>
<organism evidence="1 2">
    <name type="scientific">Pontibacter toksunensis</name>
    <dbReference type="NCBI Taxonomy" id="1332631"/>
    <lineage>
        <taxon>Bacteria</taxon>
        <taxon>Pseudomonadati</taxon>
        <taxon>Bacteroidota</taxon>
        <taxon>Cytophagia</taxon>
        <taxon>Cytophagales</taxon>
        <taxon>Hymenobacteraceae</taxon>
        <taxon>Pontibacter</taxon>
    </lineage>
</organism>
<gene>
    <name evidence="1" type="ORF">ACFS7Z_24230</name>
</gene>
<comment type="caution">
    <text evidence="1">The sequence shown here is derived from an EMBL/GenBank/DDBJ whole genome shotgun (WGS) entry which is preliminary data.</text>
</comment>
<dbReference type="RefSeq" id="WP_377490982.1">
    <property type="nucleotide sequence ID" value="NZ_JBHUOX010000031.1"/>
</dbReference>
<evidence type="ECO:0008006" key="3">
    <source>
        <dbReference type="Google" id="ProtNLM"/>
    </source>
</evidence>
<sequence>MNYKEQLESTQWKNKRNAILERDQYRCQECYNKSLIERSRISFHGAGTAQNKVVYIVFDIETGRSYRCKTGYGNAFISELLKISEHYSLLSLTTGDDVFCRLIATVVLPVRLSYPKDITDETALRVEKQKTQELYLKSLTPKELKEIRWIDTKSLHIHHRYYQVGKLAWEYPDLALTTLCWECHEKLHAETEIDVLTEQGEIIGHRKVCVRCHGAGWFPEYNHVKEGVCFRCNGRRFEDSSYQHFYQVVSS</sequence>
<evidence type="ECO:0000313" key="2">
    <source>
        <dbReference type="Proteomes" id="UP001597641"/>
    </source>
</evidence>
<dbReference type="Proteomes" id="UP001597641">
    <property type="component" value="Unassembled WGS sequence"/>
</dbReference>
<protein>
    <recommendedName>
        <fullName evidence="3">Cytochrome c7-like domain-containing protein</fullName>
    </recommendedName>
</protein>
<reference evidence="2" key="1">
    <citation type="journal article" date="2019" name="Int. J. Syst. Evol. Microbiol.">
        <title>The Global Catalogue of Microorganisms (GCM) 10K type strain sequencing project: providing services to taxonomists for standard genome sequencing and annotation.</title>
        <authorList>
            <consortium name="The Broad Institute Genomics Platform"/>
            <consortium name="The Broad Institute Genome Sequencing Center for Infectious Disease"/>
            <person name="Wu L."/>
            <person name="Ma J."/>
        </authorList>
    </citation>
    <scope>NUCLEOTIDE SEQUENCE [LARGE SCALE GENOMIC DNA]</scope>
    <source>
        <strain evidence="2">KCTC 23984</strain>
    </source>
</reference>
<proteinExistence type="predicted"/>
<name>A0ABW6C0H8_9BACT</name>
<accession>A0ABW6C0H8</accession>